<keyword evidence="16" id="KW-0539">Nucleus</keyword>
<dbReference type="EMBL" id="KZ819602">
    <property type="protein sequence ID" value="PWN36529.1"/>
    <property type="molecule type" value="Genomic_DNA"/>
</dbReference>
<dbReference type="RefSeq" id="XP_025356831.1">
    <property type="nucleotide sequence ID" value="XM_025496371.1"/>
</dbReference>
<evidence type="ECO:0000256" key="13">
    <source>
        <dbReference type="ARBA" id="ARBA00023125"/>
    </source>
</evidence>
<keyword evidence="6" id="KW-0158">Chromosome</keyword>
<evidence type="ECO:0000256" key="7">
    <source>
        <dbReference type="ARBA" id="ARBA00022741"/>
    </source>
</evidence>
<evidence type="ECO:0000256" key="3">
    <source>
        <dbReference type="ARBA" id="ARBA00007726"/>
    </source>
</evidence>
<dbReference type="Pfam" id="PF08785">
    <property type="entry name" value="Ku_PK_bind"/>
    <property type="match status" value="1"/>
</dbReference>
<gene>
    <name evidence="20" type="ORF">FA14DRAFT_119762</name>
</gene>
<evidence type="ECO:0000256" key="12">
    <source>
        <dbReference type="ARBA" id="ARBA00022895"/>
    </source>
</evidence>
<evidence type="ECO:0000256" key="14">
    <source>
        <dbReference type="ARBA" id="ARBA00023172"/>
    </source>
</evidence>
<feature type="region of interest" description="Disordered" evidence="18">
    <location>
        <begin position="626"/>
        <end position="650"/>
    </location>
</feature>
<feature type="compositionally biased region" description="Polar residues" evidence="18">
    <location>
        <begin position="313"/>
        <end position="325"/>
    </location>
</feature>
<dbReference type="Gene3D" id="1.10.1600.10">
    <property type="match status" value="1"/>
</dbReference>
<dbReference type="GO" id="GO:0006310">
    <property type="term" value="P:DNA recombination"/>
    <property type="evidence" value="ECO:0007669"/>
    <property type="project" value="UniProtKB-KW"/>
</dbReference>
<dbReference type="InterPro" id="IPR024193">
    <property type="entry name" value="Ku80"/>
</dbReference>
<keyword evidence="21" id="KW-1185">Reference proteome</keyword>
<keyword evidence="14" id="KW-0233">DNA recombination</keyword>
<dbReference type="Proteomes" id="UP000245771">
    <property type="component" value="Unassembled WGS sequence"/>
</dbReference>
<dbReference type="CDD" id="cd00873">
    <property type="entry name" value="KU80"/>
    <property type="match status" value="1"/>
</dbReference>
<organism evidence="20 21">
    <name type="scientific">Meira miltonrushii</name>
    <dbReference type="NCBI Taxonomy" id="1280837"/>
    <lineage>
        <taxon>Eukaryota</taxon>
        <taxon>Fungi</taxon>
        <taxon>Dikarya</taxon>
        <taxon>Basidiomycota</taxon>
        <taxon>Ustilaginomycotina</taxon>
        <taxon>Exobasidiomycetes</taxon>
        <taxon>Exobasidiales</taxon>
        <taxon>Brachybasidiaceae</taxon>
        <taxon>Meira</taxon>
    </lineage>
</organism>
<dbReference type="GO" id="GO:0000723">
    <property type="term" value="P:telomere maintenance"/>
    <property type="evidence" value="ECO:0007669"/>
    <property type="project" value="InterPro"/>
</dbReference>
<dbReference type="InterPro" id="IPR036494">
    <property type="entry name" value="Ku_C_sf"/>
</dbReference>
<feature type="compositionally biased region" description="Basic and acidic residues" evidence="18">
    <location>
        <begin position="633"/>
        <end position="650"/>
    </location>
</feature>
<dbReference type="EC" id="3.6.4.12" evidence="4"/>
<evidence type="ECO:0000256" key="10">
    <source>
        <dbReference type="ARBA" id="ARBA00022806"/>
    </source>
</evidence>
<feature type="domain" description="Ku" evidence="19">
    <location>
        <begin position="370"/>
        <end position="507"/>
    </location>
</feature>
<dbReference type="Gene3D" id="1.25.40.240">
    <property type="entry name" value="Ku, C-terminal domain"/>
    <property type="match status" value="1"/>
</dbReference>
<comment type="similarity">
    <text evidence="3">Belongs to the ku80 family.</text>
</comment>
<dbReference type="GO" id="GO:0006303">
    <property type="term" value="P:double-strand break repair via nonhomologous end joining"/>
    <property type="evidence" value="ECO:0007669"/>
    <property type="project" value="InterPro"/>
</dbReference>
<dbReference type="GO" id="GO:0000781">
    <property type="term" value="C:chromosome, telomeric region"/>
    <property type="evidence" value="ECO:0007669"/>
    <property type="project" value="UniProtKB-SubCell"/>
</dbReference>
<dbReference type="Gene3D" id="3.40.50.410">
    <property type="entry name" value="von Willebrand factor, type A domain"/>
    <property type="match status" value="1"/>
</dbReference>
<dbReference type="GeneID" id="37018152"/>
<dbReference type="InterPro" id="IPR016194">
    <property type="entry name" value="SPOC-like_C_dom_sf"/>
</dbReference>
<dbReference type="SUPFAM" id="SSF53300">
    <property type="entry name" value="vWA-like"/>
    <property type="match status" value="1"/>
</dbReference>
<dbReference type="Gene3D" id="2.40.290.10">
    <property type="match status" value="1"/>
</dbReference>
<dbReference type="GO" id="GO:0005524">
    <property type="term" value="F:ATP binding"/>
    <property type="evidence" value="ECO:0007669"/>
    <property type="project" value="UniProtKB-KW"/>
</dbReference>
<evidence type="ECO:0000256" key="5">
    <source>
        <dbReference type="ARBA" id="ARBA00021792"/>
    </source>
</evidence>
<dbReference type="InParanoid" id="A0A316VFY7"/>
<evidence type="ECO:0000256" key="9">
    <source>
        <dbReference type="ARBA" id="ARBA00022801"/>
    </source>
</evidence>
<dbReference type="SUPFAM" id="SSF101420">
    <property type="entry name" value="C-terminal domain of Ku80"/>
    <property type="match status" value="1"/>
</dbReference>
<evidence type="ECO:0000256" key="2">
    <source>
        <dbReference type="ARBA" id="ARBA00004574"/>
    </source>
</evidence>
<evidence type="ECO:0000256" key="4">
    <source>
        <dbReference type="ARBA" id="ARBA00012551"/>
    </source>
</evidence>
<evidence type="ECO:0000259" key="19">
    <source>
        <dbReference type="SMART" id="SM00559"/>
    </source>
</evidence>
<dbReference type="InterPro" id="IPR006164">
    <property type="entry name" value="DNA_bd_Ku70/Ku80"/>
</dbReference>
<sequence length="836" mass="93866">MSLARTLTTFCIDVSPSMGTTRVITEEIVTRDGFGGNGQTRKREISDLDWTLEFVSKKVQNSILSGLKTAKVHLASFGSSLTENTLLKGNPKLPGYRGVNEFVLPEQPTLHTLELVRSLRAAKKDEDPFPADPMDALVAAISSICDKAVSGTTDTWTRTIYMITNAMGEMNTDGWIDVQNRMIEQKISLKVIGVDFDDAEIGFEQEDKPKIKARNEAFWHEFAEELPGSGVASAARVIAEASLPAVHLQTSAPFNTSLSFGDPTMRSESDEVMDISVKVYKATTQARPLSQKKLSKVAQDSAAARRESARQDAASSQMQPTSTPNYRKRPSDESGNDVTYGVQLTKKYFIKEDLDNVEGGINAAEPLPEGAELTFDRAYKLGSTLVAINDDLERKQDTRAGIEIIQFNHKSLYQRHYHMGETWFVFASDGNSRAELQMSSFIHAMWQQEKYAVVRFVRRDGGEPKLGILSAQIRQDDLGFNFECMFLVEAPFREDLKRFTFPPLDRVINRDGQELREHSSLPSHEMQENMDNLIDSMDLMDAAEDEVGEPMPWFQCDTSYNPAIHTIKDAVSWRVFHPEDKALPKPHQEVTKYLTPPEKVVKRSTPLLEKCRELFDLQYVPTSAARRLASRQNEQRRDPNVDEDGAPKEIDLGGVMDEEVAAESALQGETQQSDIGPGEIDARVHVKNTAGDQAEPEEGSEKSRDIVFDGENPLADFKKKLGITEYKVEDVMDAMSRFVTVTITDSFGSNDYAQARDLLIAFREQAIEYEESLRFNTFLRTLKKRVLDTNGKGRSRSDFWDNFVRGRDDMSLIRNDEAMGEETGVNAKEASEFINL</sequence>
<dbReference type="InterPro" id="IPR014893">
    <property type="entry name" value="Ku_PK_bind"/>
</dbReference>
<dbReference type="FunFam" id="1.10.1600.10:FF:000002">
    <property type="entry name" value="X-ray repair cross-complementing protein 5"/>
    <property type="match status" value="1"/>
</dbReference>
<dbReference type="GO" id="GO:0003684">
    <property type="term" value="F:damaged DNA binding"/>
    <property type="evidence" value="ECO:0007669"/>
    <property type="project" value="InterPro"/>
</dbReference>
<proteinExistence type="inferred from homology"/>
<dbReference type="GO" id="GO:0016787">
    <property type="term" value="F:hydrolase activity"/>
    <property type="evidence" value="ECO:0007669"/>
    <property type="project" value="UniProtKB-KW"/>
</dbReference>
<evidence type="ECO:0000256" key="18">
    <source>
        <dbReference type="SAM" id="MobiDB-lite"/>
    </source>
</evidence>
<dbReference type="PANTHER" id="PTHR12604">
    <property type="entry name" value="KU AUTOANTIGEN DNA HELICASE"/>
    <property type="match status" value="1"/>
</dbReference>
<dbReference type="STRING" id="1280837.A0A316VFY7"/>
<keyword evidence="11" id="KW-0067">ATP-binding</keyword>
<dbReference type="InterPro" id="IPR036465">
    <property type="entry name" value="vWFA_dom_sf"/>
</dbReference>
<dbReference type="GO" id="GO:0003690">
    <property type="term" value="F:double-stranded DNA binding"/>
    <property type="evidence" value="ECO:0007669"/>
    <property type="project" value="TreeGrafter"/>
</dbReference>
<dbReference type="GO" id="GO:0043564">
    <property type="term" value="C:Ku70:Ku80 complex"/>
    <property type="evidence" value="ECO:0007669"/>
    <property type="project" value="InterPro"/>
</dbReference>
<reference evidence="20 21" key="1">
    <citation type="journal article" date="2018" name="Mol. Biol. Evol.">
        <title>Broad Genomic Sampling Reveals a Smut Pathogenic Ancestry of the Fungal Clade Ustilaginomycotina.</title>
        <authorList>
            <person name="Kijpornyongpan T."/>
            <person name="Mondo S.J."/>
            <person name="Barry K."/>
            <person name="Sandor L."/>
            <person name="Lee J."/>
            <person name="Lipzen A."/>
            <person name="Pangilinan J."/>
            <person name="LaButti K."/>
            <person name="Hainaut M."/>
            <person name="Henrissat B."/>
            <person name="Grigoriev I.V."/>
            <person name="Spatafora J.W."/>
            <person name="Aime M.C."/>
        </authorList>
    </citation>
    <scope>NUCLEOTIDE SEQUENCE [LARGE SCALE GENOMIC DNA]</scope>
    <source>
        <strain evidence="20 21">MCA 3882</strain>
    </source>
</reference>
<evidence type="ECO:0000313" key="20">
    <source>
        <dbReference type="EMBL" id="PWN36529.1"/>
    </source>
</evidence>
<keyword evidence="10" id="KW-0347">Helicase</keyword>
<evidence type="ECO:0000256" key="16">
    <source>
        <dbReference type="ARBA" id="ARBA00023242"/>
    </source>
</evidence>
<accession>A0A316VFY7</accession>
<dbReference type="GO" id="GO:0003678">
    <property type="term" value="F:DNA helicase activity"/>
    <property type="evidence" value="ECO:0007669"/>
    <property type="project" value="UniProtKB-EC"/>
</dbReference>
<evidence type="ECO:0000256" key="15">
    <source>
        <dbReference type="ARBA" id="ARBA00023204"/>
    </source>
</evidence>
<keyword evidence="12" id="KW-0779">Telomere</keyword>
<keyword evidence="13" id="KW-0238">DNA-binding</keyword>
<dbReference type="AlphaFoldDB" id="A0A316VFY7"/>
<comment type="subcellular location">
    <subcellularLocation>
        <location evidence="2">Chromosome</location>
        <location evidence="2">Telomere</location>
    </subcellularLocation>
    <subcellularLocation>
        <location evidence="1">Nucleus</location>
    </subcellularLocation>
</comment>
<name>A0A316VFY7_9BASI</name>
<evidence type="ECO:0000256" key="6">
    <source>
        <dbReference type="ARBA" id="ARBA00022454"/>
    </source>
</evidence>
<keyword evidence="15" id="KW-0234">DNA repair</keyword>
<dbReference type="FunCoup" id="A0A316VFY7">
    <property type="interactions" value="409"/>
</dbReference>
<evidence type="ECO:0000256" key="11">
    <source>
        <dbReference type="ARBA" id="ARBA00022840"/>
    </source>
</evidence>
<dbReference type="OrthoDB" id="30826at2759"/>
<dbReference type="PANTHER" id="PTHR12604:SF4">
    <property type="entry name" value="X-RAY REPAIR CROSS-COMPLEMENTING PROTEIN 5"/>
    <property type="match status" value="1"/>
</dbReference>
<dbReference type="SMART" id="SM00559">
    <property type="entry name" value="Ku78"/>
    <property type="match status" value="1"/>
</dbReference>
<evidence type="ECO:0000256" key="8">
    <source>
        <dbReference type="ARBA" id="ARBA00022763"/>
    </source>
</evidence>
<keyword evidence="7" id="KW-0547">Nucleotide-binding</keyword>
<evidence type="ECO:0000256" key="17">
    <source>
        <dbReference type="ARBA" id="ARBA00031847"/>
    </source>
</evidence>
<evidence type="ECO:0000313" key="21">
    <source>
        <dbReference type="Proteomes" id="UP000245771"/>
    </source>
</evidence>
<evidence type="ECO:0000256" key="1">
    <source>
        <dbReference type="ARBA" id="ARBA00004123"/>
    </source>
</evidence>
<keyword evidence="8" id="KW-0227">DNA damage</keyword>
<dbReference type="Pfam" id="PF02735">
    <property type="entry name" value="Ku"/>
    <property type="match status" value="1"/>
</dbReference>
<protein>
    <recommendedName>
        <fullName evidence="5">ATP-dependent DNA helicase II subunit 2</fullName>
        <ecNumber evidence="4">3.6.4.12</ecNumber>
    </recommendedName>
    <alternativeName>
        <fullName evidence="17">ATP-dependent DNA helicase II subunit Ku80</fullName>
    </alternativeName>
</protein>
<dbReference type="SUPFAM" id="SSF100939">
    <property type="entry name" value="SPOC domain-like"/>
    <property type="match status" value="1"/>
</dbReference>
<dbReference type="GO" id="GO:0042162">
    <property type="term" value="F:telomeric DNA binding"/>
    <property type="evidence" value="ECO:0007669"/>
    <property type="project" value="InterPro"/>
</dbReference>
<keyword evidence="9" id="KW-0378">Hydrolase</keyword>
<feature type="region of interest" description="Disordered" evidence="18">
    <location>
        <begin position="290"/>
        <end position="337"/>
    </location>
</feature>